<gene>
    <name evidence="1" type="ORF">DWV06_15470</name>
</gene>
<dbReference type="InterPro" id="IPR013514">
    <property type="entry name" value="DUF3199_YqbG"/>
</dbReference>
<dbReference type="Gene3D" id="1.10.3230.10">
    <property type="entry name" value="YqbG-like"/>
    <property type="match status" value="1"/>
</dbReference>
<dbReference type="InterPro" id="IPR036558">
    <property type="entry name" value="YqbG-like_sf"/>
</dbReference>
<sequence length="120" mass="13610">MAYVDYTYYSLSYLLGKQASIAETEFPYYAMKATKKIDQYTFNNIDSTNIPESVKMCCCELAESFYNQDSNSNTNVASERVGEYSVSYVTGQAVEDAKKAVIKEIIYNWLSDTGLLYRGC</sequence>
<reference evidence="1 2" key="1">
    <citation type="submission" date="2018-07" db="EMBL/GenBank/DDBJ databases">
        <title>Anaerosacharophilus polymeroproducens gen. nov. sp. nov., an anaerobic bacterium isolated from salt field.</title>
        <authorList>
            <person name="Kim W."/>
            <person name="Yang S.-H."/>
            <person name="Oh J."/>
            <person name="Lee J.-H."/>
            <person name="Kwon K.K."/>
        </authorList>
    </citation>
    <scope>NUCLEOTIDE SEQUENCE [LARGE SCALE GENOMIC DNA]</scope>
    <source>
        <strain evidence="1 2">MCWD5</strain>
    </source>
</reference>
<evidence type="ECO:0000313" key="2">
    <source>
        <dbReference type="Proteomes" id="UP000255036"/>
    </source>
</evidence>
<protein>
    <submittedName>
        <fullName evidence="1">DUF3199 family protein</fullName>
    </submittedName>
</protein>
<dbReference type="Proteomes" id="UP000255036">
    <property type="component" value="Unassembled WGS sequence"/>
</dbReference>
<dbReference type="CDD" id="cd08053">
    <property type="entry name" value="Yqbg"/>
    <property type="match status" value="1"/>
</dbReference>
<dbReference type="SUPFAM" id="SSF116915">
    <property type="entry name" value="Hypothetical protein YqbG"/>
    <property type="match status" value="1"/>
</dbReference>
<dbReference type="OrthoDB" id="2060071at2"/>
<organism evidence="1 2">
    <name type="scientific">Anaerosacchariphilus polymeriproducens</name>
    <dbReference type="NCBI Taxonomy" id="1812858"/>
    <lineage>
        <taxon>Bacteria</taxon>
        <taxon>Bacillati</taxon>
        <taxon>Bacillota</taxon>
        <taxon>Clostridia</taxon>
        <taxon>Lachnospirales</taxon>
        <taxon>Lachnospiraceae</taxon>
        <taxon>Anaerosacchariphilus</taxon>
    </lineage>
</organism>
<keyword evidence="2" id="KW-1185">Reference proteome</keyword>
<accession>A0A371AQT0</accession>
<dbReference type="AlphaFoldDB" id="A0A371AQT0"/>
<proteinExistence type="predicted"/>
<dbReference type="EMBL" id="QRCT01000050">
    <property type="protein sequence ID" value="RDU21935.1"/>
    <property type="molecule type" value="Genomic_DNA"/>
</dbReference>
<name>A0A371AQT0_9FIRM</name>
<comment type="caution">
    <text evidence="1">The sequence shown here is derived from an EMBL/GenBank/DDBJ whole genome shotgun (WGS) entry which is preliminary data.</text>
</comment>
<dbReference type="RefSeq" id="WP_115483098.1">
    <property type="nucleotide sequence ID" value="NZ_QRCT01000050.1"/>
</dbReference>
<evidence type="ECO:0000313" key="1">
    <source>
        <dbReference type="EMBL" id="RDU21935.1"/>
    </source>
</evidence>